<dbReference type="EMBL" id="JAPEUY010000022">
    <property type="protein sequence ID" value="KAJ4361894.1"/>
    <property type="molecule type" value="Genomic_DNA"/>
</dbReference>
<accession>A0A9W8XX21</accession>
<name>A0A9W8XX21_9PLEO</name>
<evidence type="ECO:0000313" key="4">
    <source>
        <dbReference type="Proteomes" id="UP001140560"/>
    </source>
</evidence>
<gene>
    <name evidence="3" type="ORF">N0V83_010835</name>
</gene>
<keyword evidence="1" id="KW-0175">Coiled coil</keyword>
<dbReference type="Proteomes" id="UP001140560">
    <property type="component" value="Unassembled WGS sequence"/>
</dbReference>
<feature type="coiled-coil region" evidence="1">
    <location>
        <begin position="384"/>
        <end position="425"/>
    </location>
</feature>
<protein>
    <submittedName>
        <fullName evidence="3">Uncharacterized protein</fullName>
    </submittedName>
</protein>
<proteinExistence type="predicted"/>
<dbReference type="OrthoDB" id="5351220at2759"/>
<keyword evidence="4" id="KW-1185">Reference proteome</keyword>
<dbReference type="AlphaFoldDB" id="A0A9W8XX21"/>
<evidence type="ECO:0000256" key="2">
    <source>
        <dbReference type="SAM" id="MobiDB-lite"/>
    </source>
</evidence>
<feature type="region of interest" description="Disordered" evidence="2">
    <location>
        <begin position="1"/>
        <end position="51"/>
    </location>
</feature>
<organism evidence="3 4">
    <name type="scientific">Neocucurbitaria cava</name>
    <dbReference type="NCBI Taxonomy" id="798079"/>
    <lineage>
        <taxon>Eukaryota</taxon>
        <taxon>Fungi</taxon>
        <taxon>Dikarya</taxon>
        <taxon>Ascomycota</taxon>
        <taxon>Pezizomycotina</taxon>
        <taxon>Dothideomycetes</taxon>
        <taxon>Pleosporomycetidae</taxon>
        <taxon>Pleosporales</taxon>
        <taxon>Pleosporineae</taxon>
        <taxon>Cucurbitariaceae</taxon>
        <taxon>Neocucurbitaria</taxon>
    </lineage>
</organism>
<reference evidence="3" key="1">
    <citation type="submission" date="2022-10" db="EMBL/GenBank/DDBJ databases">
        <title>Tapping the CABI collections for fungal endophytes: first genome assemblies for Collariella, Neodidymelliopsis, Ascochyta clinopodiicola, Didymella pomorum, Didymosphaeria variabile, Neocosmospora piperis and Neocucurbitaria cava.</title>
        <authorList>
            <person name="Hill R."/>
        </authorList>
    </citation>
    <scope>NUCLEOTIDE SEQUENCE</scope>
    <source>
        <strain evidence="3">IMI 356814</strain>
    </source>
</reference>
<evidence type="ECO:0000313" key="3">
    <source>
        <dbReference type="EMBL" id="KAJ4361894.1"/>
    </source>
</evidence>
<comment type="caution">
    <text evidence="3">The sequence shown here is derived from an EMBL/GenBank/DDBJ whole genome shotgun (WGS) entry which is preliminary data.</text>
</comment>
<sequence>MYHKRLASIDPLPRKKARHRSASSESLLQLPSPPLEPLERSSAPYQSMSEHDTPVVVDSRLTYRVGSPILPVLPLDTIDAERGQLWRSGFHEHVSRIMRDEKVYVHYIMPVKRVRKGGNAQAAPTTILVVSDASLPEQWQNWKQATTTLRQMLRRTDRDDFVIEIIDVKSQWGVCATPVEAGDHDTVHAWDKVRRSLLEEISDRDWISVDVIRRKIGVDAPRNDPTVCITARDADDEAWWHTTLPRLRLLLSPAFDIDLFHSTDILNTVAGNESTASKGDNRSRPQIYSTMESYQDRVVMGASIGVEGYDASGTAGTSIELCTTEGETIHCALTNHHVIAKAEELSKACPIGHSMSPDHRLARGKLVRITSPSDKDHDRFKQWKDMEIEELELAEQKRKDMGKEHQRISNELARAREDAEVLGQNGGQGLSRYLGAVWASSGFRAAPNDTYTPRQAWKWSQVRNSNDEQIRKEGSALEASLAELINGDTLDWLLNWALIKLQSPKTIDADIPAKGWGVNIFKNSTADAYCDIQPDKCYDVAKIGRSSGWSTGKIGAIGSVLKLRHDDASVLPVDLRCYFKKIVLAYGIISGRERDFILGGDSGSVVLLNRPGETATIVGLAFASNEATCVSYMTPMGHVIADIERVTGAKVTMPTRTETASGDIVLDSY</sequence>
<evidence type="ECO:0000256" key="1">
    <source>
        <dbReference type="SAM" id="Coils"/>
    </source>
</evidence>